<dbReference type="AlphaFoldDB" id="A0A3L8Q9W4"/>
<feature type="compositionally biased region" description="Basic and acidic residues" evidence="1">
    <location>
        <begin position="161"/>
        <end position="170"/>
    </location>
</feature>
<organism evidence="2 3">
    <name type="scientific">Chloebia gouldiae</name>
    <name type="common">Gouldian finch</name>
    <name type="synonym">Erythrura gouldiae</name>
    <dbReference type="NCBI Taxonomy" id="44316"/>
    <lineage>
        <taxon>Eukaryota</taxon>
        <taxon>Metazoa</taxon>
        <taxon>Chordata</taxon>
        <taxon>Craniata</taxon>
        <taxon>Vertebrata</taxon>
        <taxon>Euteleostomi</taxon>
        <taxon>Archelosauria</taxon>
        <taxon>Archosauria</taxon>
        <taxon>Dinosauria</taxon>
        <taxon>Saurischia</taxon>
        <taxon>Theropoda</taxon>
        <taxon>Coelurosauria</taxon>
        <taxon>Aves</taxon>
        <taxon>Neognathae</taxon>
        <taxon>Neoaves</taxon>
        <taxon>Telluraves</taxon>
        <taxon>Australaves</taxon>
        <taxon>Passeriformes</taxon>
        <taxon>Passeroidea</taxon>
        <taxon>Passeridae</taxon>
        <taxon>Chloebia</taxon>
    </lineage>
</organism>
<feature type="region of interest" description="Disordered" evidence="1">
    <location>
        <begin position="161"/>
        <end position="186"/>
    </location>
</feature>
<dbReference type="Proteomes" id="UP000276834">
    <property type="component" value="Unassembled WGS sequence"/>
</dbReference>
<name>A0A3L8Q9W4_CHLGU</name>
<sequence>MTNLQHDFGELTLEKKGLDLTMWSPGPARTQVLKAQHHFPAFREEGLGELVRRNSTEGSSEFESEGSGVSAKRLKLREQQDNESSCLLGKFSRLQQREGKKSTPPQPGLGEPPAEFSLSRAEEMPEEELLDVQKMLSFGQEKSRSWQEICFGMKELRGRTAERGLQEPGERSCTLGVSQAGQGAQP</sequence>
<feature type="compositionally biased region" description="Low complexity" evidence="1">
    <location>
        <begin position="56"/>
        <end position="70"/>
    </location>
</feature>
<evidence type="ECO:0000313" key="2">
    <source>
        <dbReference type="EMBL" id="RLV64117.1"/>
    </source>
</evidence>
<feature type="region of interest" description="Disordered" evidence="1">
    <location>
        <begin position="52"/>
        <end position="126"/>
    </location>
</feature>
<dbReference type="EMBL" id="QUSF01001294">
    <property type="protein sequence ID" value="RLV64117.1"/>
    <property type="molecule type" value="Genomic_DNA"/>
</dbReference>
<keyword evidence="3" id="KW-1185">Reference proteome</keyword>
<feature type="compositionally biased region" description="Polar residues" evidence="1">
    <location>
        <begin position="175"/>
        <end position="186"/>
    </location>
</feature>
<proteinExistence type="predicted"/>
<comment type="caution">
    <text evidence="2">The sequence shown here is derived from an EMBL/GenBank/DDBJ whole genome shotgun (WGS) entry which is preliminary data.</text>
</comment>
<evidence type="ECO:0000256" key="1">
    <source>
        <dbReference type="SAM" id="MobiDB-lite"/>
    </source>
</evidence>
<protein>
    <submittedName>
        <fullName evidence="2">Uncharacterized protein</fullName>
    </submittedName>
</protein>
<gene>
    <name evidence="2" type="ORF">DV515_00017579</name>
</gene>
<evidence type="ECO:0000313" key="3">
    <source>
        <dbReference type="Proteomes" id="UP000276834"/>
    </source>
</evidence>
<reference evidence="2 3" key="1">
    <citation type="journal article" date="2018" name="Proc. R. Soc. B">
        <title>A non-coding region near Follistatin controls head colour polymorphism in the Gouldian finch.</title>
        <authorList>
            <person name="Toomey M.B."/>
            <person name="Marques C.I."/>
            <person name="Andrade P."/>
            <person name="Araujo P.M."/>
            <person name="Sabatino S."/>
            <person name="Gazda M.A."/>
            <person name="Afonso S."/>
            <person name="Lopes R.J."/>
            <person name="Corbo J.C."/>
            <person name="Carneiro M."/>
        </authorList>
    </citation>
    <scope>NUCLEOTIDE SEQUENCE [LARGE SCALE GENOMIC DNA]</scope>
    <source>
        <strain evidence="2">Red01</strain>
        <tissue evidence="2">Muscle</tissue>
    </source>
</reference>
<accession>A0A3L8Q9W4</accession>